<name>A0A7Y3SZY5_9CLOT</name>
<keyword evidence="1" id="KW-0472">Membrane</keyword>
<dbReference type="AlphaFoldDB" id="A0A7Y3SZY5"/>
<organism evidence="2 3">
    <name type="scientific">Clostridium estertheticum</name>
    <dbReference type="NCBI Taxonomy" id="238834"/>
    <lineage>
        <taxon>Bacteria</taxon>
        <taxon>Bacillati</taxon>
        <taxon>Bacillota</taxon>
        <taxon>Clostridia</taxon>
        <taxon>Eubacteriales</taxon>
        <taxon>Clostridiaceae</taxon>
        <taxon>Clostridium</taxon>
    </lineage>
</organism>
<dbReference type="Proteomes" id="UP000531659">
    <property type="component" value="Unassembled WGS sequence"/>
</dbReference>
<gene>
    <name evidence="2" type="ORF">HLQ16_20760</name>
</gene>
<evidence type="ECO:0000313" key="2">
    <source>
        <dbReference type="EMBL" id="NNU78347.1"/>
    </source>
</evidence>
<evidence type="ECO:0000256" key="1">
    <source>
        <dbReference type="SAM" id="Phobius"/>
    </source>
</evidence>
<comment type="caution">
    <text evidence="2">The sequence shown here is derived from an EMBL/GenBank/DDBJ whole genome shotgun (WGS) entry which is preliminary data.</text>
</comment>
<accession>A0A7Y3SZY5</accession>
<sequence>MKNLLKKVLNTSLDVYNSIPDGIKGIMVEENIYKYEDEIYAKIESKIIKGKETEDVLEKLQIKLKCSSKDIELLCENKDIHIEFKDIGDVTLIDYLYAVSQIDTNFLKNISIDLLIDKDVKTFEDIRNITNSNMYEIKGDPKLFDVIINKNLIADNNEQDNVLIMAMITSIARNYKNEIPQANNEDAALMYMLKDSSKINYQYFDLVTGVLGYGVGITVGLVTGVVLTLVIGGTALLNVPKLFMKIGGKLGALVGFMASGWGESGEKAQVRKAGKELYDNVLSLNKYVLSKNRETIDFITQIAREQRKSFRKILADAALKDGLKVYNRQTAYNLIALNEVAKIYKQDCTNMVEMLKNIKLELFTYSTINNNDNDKLDEINSMVFKYSPIIQMAVPDTKVYYETTIKSWLKFNELSRNYRTSNRYFNW</sequence>
<evidence type="ECO:0000313" key="3">
    <source>
        <dbReference type="Proteomes" id="UP000531659"/>
    </source>
</evidence>
<dbReference type="RefSeq" id="WP_171298917.1">
    <property type="nucleotide sequence ID" value="NZ_CP087098.1"/>
</dbReference>
<keyword evidence="1" id="KW-0812">Transmembrane</keyword>
<protein>
    <submittedName>
        <fullName evidence="2">Uncharacterized protein</fullName>
    </submittedName>
</protein>
<keyword evidence="1" id="KW-1133">Transmembrane helix</keyword>
<dbReference type="EMBL" id="JABEYB010000022">
    <property type="protein sequence ID" value="NNU78347.1"/>
    <property type="molecule type" value="Genomic_DNA"/>
</dbReference>
<proteinExistence type="predicted"/>
<feature type="transmembrane region" description="Helical" evidence="1">
    <location>
        <begin position="203"/>
        <end position="236"/>
    </location>
</feature>
<reference evidence="2 3" key="1">
    <citation type="submission" date="2020-05" db="EMBL/GenBank/DDBJ databases">
        <title>Complete genome of Clostridium estertheticum subspecies estertheticum, isolated from Vacuum packed lamb meat from New Zealand imported to Switzerland.</title>
        <authorList>
            <person name="Wambui J."/>
            <person name="Stevens M.J.A."/>
            <person name="Stephan R."/>
        </authorList>
    </citation>
    <scope>NUCLEOTIDE SEQUENCE [LARGE SCALE GENOMIC DNA]</scope>
    <source>
        <strain evidence="2 3">CEST001</strain>
    </source>
</reference>